<keyword evidence="2" id="KW-1185">Reference proteome</keyword>
<evidence type="ECO:0000313" key="1">
    <source>
        <dbReference type="EMBL" id="KAJ2795300.1"/>
    </source>
</evidence>
<proteinExistence type="predicted"/>
<protein>
    <submittedName>
        <fullName evidence="1">Uncharacterized protein</fullName>
    </submittedName>
</protein>
<reference evidence="1" key="1">
    <citation type="submission" date="2022-07" db="EMBL/GenBank/DDBJ databases">
        <title>Phylogenomic reconstructions and comparative analyses of Kickxellomycotina fungi.</title>
        <authorList>
            <person name="Reynolds N.K."/>
            <person name="Stajich J.E."/>
            <person name="Barry K."/>
            <person name="Grigoriev I.V."/>
            <person name="Crous P."/>
            <person name="Smith M.E."/>
        </authorList>
    </citation>
    <scope>NUCLEOTIDE SEQUENCE</scope>
    <source>
        <strain evidence="1">BCRC 34780</strain>
    </source>
</reference>
<gene>
    <name evidence="1" type="ORF">H4R21_005164</name>
</gene>
<dbReference type="EMBL" id="JANBUN010002211">
    <property type="protein sequence ID" value="KAJ2795300.1"/>
    <property type="molecule type" value="Genomic_DNA"/>
</dbReference>
<organism evidence="1 2">
    <name type="scientific">Coemansia helicoidea</name>
    <dbReference type="NCBI Taxonomy" id="1286919"/>
    <lineage>
        <taxon>Eukaryota</taxon>
        <taxon>Fungi</taxon>
        <taxon>Fungi incertae sedis</taxon>
        <taxon>Zoopagomycota</taxon>
        <taxon>Kickxellomycotina</taxon>
        <taxon>Kickxellomycetes</taxon>
        <taxon>Kickxellales</taxon>
        <taxon>Kickxellaceae</taxon>
        <taxon>Coemansia</taxon>
    </lineage>
</organism>
<accession>A0ACC1KUQ0</accession>
<name>A0ACC1KUQ0_9FUNG</name>
<comment type="caution">
    <text evidence="1">The sequence shown here is derived from an EMBL/GenBank/DDBJ whole genome shotgun (WGS) entry which is preliminary data.</text>
</comment>
<dbReference type="Proteomes" id="UP001140087">
    <property type="component" value="Unassembled WGS sequence"/>
</dbReference>
<evidence type="ECO:0000313" key="2">
    <source>
        <dbReference type="Proteomes" id="UP001140087"/>
    </source>
</evidence>
<sequence>MRVAGYGRTPATLRGLVRHVAADPARAEELCTAVFDELAAARKERPAVADAVTLNALLAGLAQAGHVEAAAERLGTWFVQLGVARTAESYAAVLGGCVERRNRTVAEVLLARLVDEDRLAPTQEVYELMLHVSLAQHNYEDAFVYLETMKAEGMAPGWRTYAAIVRRCARVRDPRAQAAIREMRKLGYVVTPQLLQYVRANARQPSEPQQPSPAAPAEPSLRDILGTDAFTL</sequence>